<keyword evidence="2" id="KW-0805">Transcription regulation</keyword>
<dbReference type="Gene3D" id="1.10.10.60">
    <property type="entry name" value="Homeodomain-like"/>
    <property type="match status" value="1"/>
</dbReference>
<dbReference type="PANTHER" id="PTHR21654:SF59">
    <property type="entry name" value="TRIHELIX TRANSCRIPTION FACTOR DF1"/>
    <property type="match status" value="1"/>
</dbReference>
<dbReference type="InterPro" id="IPR044822">
    <property type="entry name" value="Myb_DNA-bind_4"/>
</dbReference>
<organism evidence="8 9">
    <name type="scientific">Hibiscus syriacus</name>
    <name type="common">Rose of Sharon</name>
    <dbReference type="NCBI Taxonomy" id="106335"/>
    <lineage>
        <taxon>Eukaryota</taxon>
        <taxon>Viridiplantae</taxon>
        <taxon>Streptophyta</taxon>
        <taxon>Embryophyta</taxon>
        <taxon>Tracheophyta</taxon>
        <taxon>Spermatophyta</taxon>
        <taxon>Magnoliopsida</taxon>
        <taxon>eudicotyledons</taxon>
        <taxon>Gunneridae</taxon>
        <taxon>Pentapetalae</taxon>
        <taxon>rosids</taxon>
        <taxon>malvids</taxon>
        <taxon>Malvales</taxon>
        <taxon>Malvaceae</taxon>
        <taxon>Malvoideae</taxon>
        <taxon>Hibiscus</taxon>
    </lineage>
</organism>
<evidence type="ECO:0000256" key="5">
    <source>
        <dbReference type="ARBA" id="ARBA00023242"/>
    </source>
</evidence>
<evidence type="ECO:0000256" key="3">
    <source>
        <dbReference type="ARBA" id="ARBA00023125"/>
    </source>
</evidence>
<reference evidence="8" key="1">
    <citation type="submission" date="2019-09" db="EMBL/GenBank/DDBJ databases">
        <title>Draft genome information of white flower Hibiscus syriacus.</title>
        <authorList>
            <person name="Kim Y.-M."/>
        </authorList>
    </citation>
    <scope>NUCLEOTIDE SEQUENCE [LARGE SCALE GENOMIC DNA]</scope>
    <source>
        <strain evidence="8">YM2019G1</strain>
    </source>
</reference>
<dbReference type="SMART" id="SM00717">
    <property type="entry name" value="SANT"/>
    <property type="match status" value="1"/>
</dbReference>
<dbReference type="PROSITE" id="PS50090">
    <property type="entry name" value="MYB_LIKE"/>
    <property type="match status" value="1"/>
</dbReference>
<feature type="compositionally biased region" description="Polar residues" evidence="6">
    <location>
        <begin position="19"/>
        <end position="44"/>
    </location>
</feature>
<sequence>MAVPSSPPSHPNNVTVSSATTLHPSLPQNIVPTSVNPTIPSFPNVSADLMSDSTSSSTSSDLVSEGRTKRKRRWKDFFERLMKQVVQQQEEMQKKFLEALEKHEQERMVREDARRTQVMARINRERELLAQERSIAAAKDAALMELLQKLSDQQVTGQTQNNPPPPPQQAQPPVSAAAPAAVPDPQPPPLPLQRVPKTDNGDQRPSSSRWPKVEVQALIELRSRLDNKYHDSGPKGPLWEEISGAMKRLGYNRSAKRCKEKWENINKYFKKVKDNQKKRPEDSKTCPYFHQLDALYREKNKHDSSSNQSKSDNSVPLMVRPEQQWPPPSQPYLQQQRDHTMESDQNDEEEEDEDEVGEYENVAGGPVSMGSCE</sequence>
<protein>
    <submittedName>
        <fullName evidence="8">Duplicated homeodomain-like superfamily protein isoform 2</fullName>
    </submittedName>
</protein>
<accession>A0A6A2Y949</accession>
<keyword evidence="9" id="KW-1185">Reference proteome</keyword>
<dbReference type="EMBL" id="VEPZ02001595">
    <property type="protein sequence ID" value="KAE8666584.1"/>
    <property type="molecule type" value="Genomic_DNA"/>
</dbReference>
<comment type="subcellular location">
    <subcellularLocation>
        <location evidence="1">Nucleus</location>
    </subcellularLocation>
</comment>
<evidence type="ECO:0000256" key="4">
    <source>
        <dbReference type="ARBA" id="ARBA00023163"/>
    </source>
</evidence>
<evidence type="ECO:0000313" key="9">
    <source>
        <dbReference type="Proteomes" id="UP000436088"/>
    </source>
</evidence>
<feature type="compositionally biased region" description="Low complexity" evidence="6">
    <location>
        <begin position="51"/>
        <end position="61"/>
    </location>
</feature>
<evidence type="ECO:0000313" key="8">
    <source>
        <dbReference type="EMBL" id="KAE8666584.1"/>
    </source>
</evidence>
<dbReference type="GO" id="GO:0005634">
    <property type="term" value="C:nucleus"/>
    <property type="evidence" value="ECO:0007669"/>
    <property type="project" value="UniProtKB-SubCell"/>
</dbReference>
<dbReference type="AlphaFoldDB" id="A0A6A2Y949"/>
<evidence type="ECO:0000256" key="2">
    <source>
        <dbReference type="ARBA" id="ARBA00023015"/>
    </source>
</evidence>
<dbReference type="PANTHER" id="PTHR21654">
    <property type="entry name" value="FI21293P1"/>
    <property type="match status" value="1"/>
</dbReference>
<proteinExistence type="predicted"/>
<comment type="caution">
    <text evidence="8">The sequence shown here is derived from an EMBL/GenBank/DDBJ whole genome shotgun (WGS) entry which is preliminary data.</text>
</comment>
<keyword evidence="5" id="KW-0539">Nucleus</keyword>
<feature type="compositionally biased region" description="Acidic residues" evidence="6">
    <location>
        <begin position="344"/>
        <end position="358"/>
    </location>
</feature>
<evidence type="ECO:0000256" key="6">
    <source>
        <dbReference type="SAM" id="MobiDB-lite"/>
    </source>
</evidence>
<dbReference type="Proteomes" id="UP000436088">
    <property type="component" value="Unassembled WGS sequence"/>
</dbReference>
<feature type="compositionally biased region" description="Low complexity" evidence="6">
    <location>
        <begin position="171"/>
        <end position="181"/>
    </location>
</feature>
<name>A0A6A2Y949_HIBSY</name>
<evidence type="ECO:0000259" key="7">
    <source>
        <dbReference type="PROSITE" id="PS50090"/>
    </source>
</evidence>
<dbReference type="Pfam" id="PF13837">
    <property type="entry name" value="Myb_DNA-bind_4"/>
    <property type="match status" value="1"/>
</dbReference>
<feature type="region of interest" description="Disordered" evidence="6">
    <location>
        <begin position="1"/>
        <end position="69"/>
    </location>
</feature>
<feature type="domain" description="Myb-like" evidence="7">
    <location>
        <begin position="202"/>
        <end position="266"/>
    </location>
</feature>
<feature type="compositionally biased region" description="Pro residues" evidence="6">
    <location>
        <begin position="182"/>
        <end position="191"/>
    </location>
</feature>
<feature type="compositionally biased region" description="Low complexity" evidence="6">
    <location>
        <begin position="305"/>
        <end position="314"/>
    </location>
</feature>
<keyword evidence="4" id="KW-0804">Transcription</keyword>
<evidence type="ECO:0000256" key="1">
    <source>
        <dbReference type="ARBA" id="ARBA00004123"/>
    </source>
</evidence>
<dbReference type="InterPro" id="IPR001005">
    <property type="entry name" value="SANT/Myb"/>
</dbReference>
<dbReference type="GO" id="GO:0006355">
    <property type="term" value="P:regulation of DNA-templated transcription"/>
    <property type="evidence" value="ECO:0007669"/>
    <property type="project" value="UniProtKB-ARBA"/>
</dbReference>
<gene>
    <name evidence="8" type="ORF">F3Y22_tig00112496pilonHSYRG00033</name>
</gene>
<feature type="compositionally biased region" description="Pro residues" evidence="6">
    <location>
        <begin position="1"/>
        <end position="10"/>
    </location>
</feature>
<dbReference type="GO" id="GO:0003677">
    <property type="term" value="F:DNA binding"/>
    <property type="evidence" value="ECO:0007669"/>
    <property type="project" value="UniProtKB-KW"/>
</dbReference>
<dbReference type="CDD" id="cd12203">
    <property type="entry name" value="GT1"/>
    <property type="match status" value="1"/>
</dbReference>
<dbReference type="FunFam" id="1.10.10.60:FF:000092">
    <property type="entry name" value="Trihelix transcription factor GT-2"/>
    <property type="match status" value="1"/>
</dbReference>
<feature type="region of interest" description="Disordered" evidence="6">
    <location>
        <begin position="153"/>
        <end position="213"/>
    </location>
</feature>
<keyword evidence="3" id="KW-0238">DNA-binding</keyword>
<feature type="region of interest" description="Disordered" evidence="6">
    <location>
        <begin position="299"/>
        <end position="373"/>
    </location>
</feature>